<evidence type="ECO:0000256" key="2">
    <source>
        <dbReference type="SAM" id="Phobius"/>
    </source>
</evidence>
<evidence type="ECO:0000313" key="5">
    <source>
        <dbReference type="Proteomes" id="UP001157946"/>
    </source>
</evidence>
<keyword evidence="5" id="KW-1185">Reference proteome</keyword>
<accession>A0AA45WS72</accession>
<feature type="domain" description="YoaR-like putative peptidoglycan binding" evidence="3">
    <location>
        <begin position="301"/>
        <end position="355"/>
    </location>
</feature>
<keyword evidence="2" id="KW-1133">Transmembrane helix</keyword>
<dbReference type="InterPro" id="IPR007391">
    <property type="entry name" value="Vancomycin_resist_VanW"/>
</dbReference>
<gene>
    <name evidence="4" type="ORF">SAMN06265361_11132</name>
</gene>
<feature type="compositionally biased region" description="Basic and acidic residues" evidence="1">
    <location>
        <begin position="188"/>
        <end position="198"/>
    </location>
</feature>
<feature type="compositionally biased region" description="Basic and acidic residues" evidence="1">
    <location>
        <begin position="71"/>
        <end position="93"/>
    </location>
</feature>
<sequence length="570" mass="62461">MEGKKPIEEQLPEGKKDAAEELQSPAGQESDERKAASPECDAEVKQTTPKDDAAEQTPEVTGDETAFQPAAKDEAEPAETKEIDRDRAFDTMELKIFGQWDTENKATPILEQNQESAPEAQETKPDQPEQAAQVVTAEEPTQPVGEVKPDNDAPVAEAPKAEIAPKQEPHPLASMMVDFSEEVANLEKEESKKAEVQRQPEPAPADATAAVTDDTGVFKSVKREIRTTPRPKKLLVMGIVSSMVIAGVVGFSAFAYEQQTSAGTNNPKAEQPIQKPNYFELTLDGQSFKLDLNTIGYDGKNENTIDQHQLRTWLDSVQKKVNVEPKNAKASRIGGKITPEQDGRKVDVKKVEEWLKNLKPLINKPQPIPMITLKPLVTTQDIKNVDKKLIGKYGTKFDPGNVNRTINMRLASKAISGIILMPGEKFSFNQVVGERTTARGYKTAGVIVKGEFTEGIGGGICQVSSTLYNSVDEAGLKMLQVNHHSAEVTYVPKGRDATVSWGGPDFKFRNNLNKPVMIKIKMAGPYLTVYTYTAPGAKVTKKKVQAPPETFTQVKVNPTQQTEPLSKTGN</sequence>
<name>A0AA45WS72_9BACL</name>
<dbReference type="Proteomes" id="UP001157946">
    <property type="component" value="Unassembled WGS sequence"/>
</dbReference>
<keyword evidence="2" id="KW-0812">Transmembrane</keyword>
<evidence type="ECO:0000313" key="4">
    <source>
        <dbReference type="EMBL" id="SMP34435.1"/>
    </source>
</evidence>
<feature type="region of interest" description="Disordered" evidence="1">
    <location>
        <begin position="188"/>
        <end position="208"/>
    </location>
</feature>
<reference evidence="4" key="1">
    <citation type="submission" date="2017-05" db="EMBL/GenBank/DDBJ databases">
        <authorList>
            <person name="Varghese N."/>
            <person name="Submissions S."/>
        </authorList>
    </citation>
    <scope>NUCLEOTIDE SEQUENCE</scope>
    <source>
        <strain evidence="4">DSM 45262</strain>
    </source>
</reference>
<comment type="caution">
    <text evidence="4">The sequence shown here is derived from an EMBL/GenBank/DDBJ whole genome shotgun (WGS) entry which is preliminary data.</text>
</comment>
<evidence type="ECO:0000259" key="3">
    <source>
        <dbReference type="Pfam" id="PF12229"/>
    </source>
</evidence>
<evidence type="ECO:0000256" key="1">
    <source>
        <dbReference type="SAM" id="MobiDB-lite"/>
    </source>
</evidence>
<dbReference type="InterPro" id="IPR022029">
    <property type="entry name" value="YoaR-like_PG-bd"/>
</dbReference>
<feature type="region of interest" description="Disordered" evidence="1">
    <location>
        <begin position="1"/>
        <end position="155"/>
    </location>
</feature>
<dbReference type="Pfam" id="PF04294">
    <property type="entry name" value="VanW"/>
    <property type="match status" value="1"/>
</dbReference>
<dbReference type="RefSeq" id="WP_189318956.1">
    <property type="nucleotide sequence ID" value="NZ_FXTU01000011.1"/>
</dbReference>
<dbReference type="InterPro" id="IPR052913">
    <property type="entry name" value="Glycopeptide_resist_protein"/>
</dbReference>
<feature type="compositionally biased region" description="Basic and acidic residues" evidence="1">
    <location>
        <begin position="30"/>
        <end position="53"/>
    </location>
</feature>
<dbReference type="PANTHER" id="PTHR35788:SF1">
    <property type="entry name" value="EXPORTED PROTEIN"/>
    <property type="match status" value="1"/>
</dbReference>
<proteinExistence type="predicted"/>
<feature type="region of interest" description="Disordered" evidence="1">
    <location>
        <begin position="550"/>
        <end position="570"/>
    </location>
</feature>
<dbReference type="AlphaFoldDB" id="A0AA45WS72"/>
<keyword evidence="2" id="KW-0472">Membrane</keyword>
<dbReference type="PANTHER" id="PTHR35788">
    <property type="entry name" value="EXPORTED PROTEIN-RELATED"/>
    <property type="match status" value="1"/>
</dbReference>
<organism evidence="4 5">
    <name type="scientific">Laceyella tengchongensis</name>
    <dbReference type="NCBI Taxonomy" id="574699"/>
    <lineage>
        <taxon>Bacteria</taxon>
        <taxon>Bacillati</taxon>
        <taxon>Bacillota</taxon>
        <taxon>Bacilli</taxon>
        <taxon>Bacillales</taxon>
        <taxon>Thermoactinomycetaceae</taxon>
        <taxon>Laceyella</taxon>
    </lineage>
</organism>
<feature type="compositionally biased region" description="Basic and acidic residues" evidence="1">
    <location>
        <begin position="1"/>
        <end position="19"/>
    </location>
</feature>
<protein>
    <submittedName>
        <fullName evidence="4">Vancomycin resistance protein YoaR, contains peptidoglycan-binding and VanW domains</fullName>
    </submittedName>
</protein>
<dbReference type="Pfam" id="PF12229">
    <property type="entry name" value="PG_binding_4"/>
    <property type="match status" value="1"/>
</dbReference>
<feature type="transmembrane region" description="Helical" evidence="2">
    <location>
        <begin position="234"/>
        <end position="256"/>
    </location>
</feature>
<dbReference type="EMBL" id="FXTU01000011">
    <property type="protein sequence ID" value="SMP34435.1"/>
    <property type="molecule type" value="Genomic_DNA"/>
</dbReference>